<dbReference type="RefSeq" id="WP_022968013.1">
    <property type="nucleotide sequence ID" value="NZ_ATVD01000001.1"/>
</dbReference>
<dbReference type="OrthoDB" id="583175at2"/>
<keyword evidence="1" id="KW-0732">Signal</keyword>
<keyword evidence="3" id="KW-1185">Reference proteome</keyword>
<comment type="caution">
    <text evidence="2">The sequence shown here is derived from an EMBL/GenBank/DDBJ whole genome shotgun (WGS) entry which is preliminary data.</text>
</comment>
<dbReference type="EMBL" id="AVCI01000045">
    <property type="protein sequence ID" value="KFN41313.1"/>
    <property type="molecule type" value="Genomic_DNA"/>
</dbReference>
<organism evidence="2 3">
    <name type="scientific">Arenimonas oryziterrae DSM 21050 = YC6267</name>
    <dbReference type="NCBI Taxonomy" id="1121015"/>
    <lineage>
        <taxon>Bacteria</taxon>
        <taxon>Pseudomonadati</taxon>
        <taxon>Pseudomonadota</taxon>
        <taxon>Gammaproteobacteria</taxon>
        <taxon>Lysobacterales</taxon>
        <taxon>Lysobacteraceae</taxon>
        <taxon>Arenimonas</taxon>
    </lineage>
</organism>
<evidence type="ECO:0000256" key="1">
    <source>
        <dbReference type="SAM" id="SignalP"/>
    </source>
</evidence>
<dbReference type="eggNOG" id="COG3040">
    <property type="taxonomic scope" value="Bacteria"/>
</dbReference>
<evidence type="ECO:0000313" key="3">
    <source>
        <dbReference type="Proteomes" id="UP000029385"/>
    </source>
</evidence>
<dbReference type="PATRIC" id="fig|1121015.4.peg.2751"/>
<gene>
    <name evidence="2" type="ORF">N789_05400</name>
</gene>
<dbReference type="STRING" id="1121015.GCA_000420545_00352"/>
<accession>A0A091AM82</accession>
<proteinExistence type="predicted"/>
<protein>
    <recommendedName>
        <fullName evidence="4">Lipocalin-like domain-containing protein</fullName>
    </recommendedName>
</protein>
<feature type="chain" id="PRO_5001868788" description="Lipocalin-like domain-containing protein" evidence="1">
    <location>
        <begin position="24"/>
        <end position="115"/>
    </location>
</feature>
<reference evidence="2 3" key="1">
    <citation type="submission" date="2013-09" db="EMBL/GenBank/DDBJ databases">
        <title>Genome sequencing of Arenimonas oryziterrae.</title>
        <authorList>
            <person name="Chen F."/>
            <person name="Wang G."/>
        </authorList>
    </citation>
    <scope>NUCLEOTIDE SEQUENCE [LARGE SCALE GENOMIC DNA]</scope>
    <source>
        <strain evidence="2 3">YC6267</strain>
    </source>
</reference>
<sequence>MKRFLALLLAVLLLAACAKPIPADKQDFVGYWQAPNMAMLITADGRLKYKREKGTGNVSIDAPIKAFENGGFTSGIGPLTTFFKIDKTPHEEDGVWKMTIDGVELQRTTATLAEI</sequence>
<dbReference type="AlphaFoldDB" id="A0A091AM82"/>
<dbReference type="PROSITE" id="PS51257">
    <property type="entry name" value="PROKAR_LIPOPROTEIN"/>
    <property type="match status" value="1"/>
</dbReference>
<feature type="signal peptide" evidence="1">
    <location>
        <begin position="1"/>
        <end position="23"/>
    </location>
</feature>
<evidence type="ECO:0008006" key="4">
    <source>
        <dbReference type="Google" id="ProtNLM"/>
    </source>
</evidence>
<dbReference type="Proteomes" id="UP000029385">
    <property type="component" value="Unassembled WGS sequence"/>
</dbReference>
<name>A0A091AM82_9GAMM</name>
<evidence type="ECO:0000313" key="2">
    <source>
        <dbReference type="EMBL" id="KFN41313.1"/>
    </source>
</evidence>